<protein>
    <submittedName>
        <fullName evidence="1">Uncharacterized protein</fullName>
    </submittedName>
</protein>
<accession>D4XKR4</accession>
<gene>
    <name evidence="1" type="ORF">HMP0015_0306</name>
</gene>
<dbReference type="AlphaFoldDB" id="D4XKR4"/>
<comment type="caution">
    <text evidence="1">The sequence shown here is derived from an EMBL/GenBank/DDBJ whole genome shotgun (WGS) entry which is preliminary data.</text>
</comment>
<dbReference type="Proteomes" id="UP000003085">
    <property type="component" value="Unassembled WGS sequence"/>
</dbReference>
<evidence type="ECO:0000313" key="2">
    <source>
        <dbReference type="Proteomes" id="UP000003085"/>
    </source>
</evidence>
<proteinExistence type="predicted"/>
<sequence>MYISLLEINLTILIVCHKGDVGCTMKMASYKVSTYAKLSFSIRIICSTSKKNALKNLLKVNKQKTKLTHLMQFLSKK</sequence>
<evidence type="ECO:0000313" key="1">
    <source>
        <dbReference type="EMBL" id="EFF84166.1"/>
    </source>
</evidence>
<reference evidence="2" key="1">
    <citation type="submission" date="2010-03" db="EMBL/GenBank/DDBJ databases">
        <title>Complete sequence of Mobiluncus curtisii ATCC 43063.</title>
        <authorList>
            <person name="Muzny D."/>
            <person name="Qin X."/>
            <person name="Deng J."/>
            <person name="Jiang H."/>
            <person name="Liu Y."/>
            <person name="Qu J."/>
            <person name="Song X.-Z."/>
            <person name="Zhang L."/>
            <person name="Thornton R."/>
            <person name="Coyle M."/>
            <person name="Francisco L."/>
            <person name="Jackson L."/>
            <person name="Javaid M."/>
            <person name="Korchina V."/>
            <person name="Kovar C."/>
            <person name="Mata R."/>
            <person name="Mathew T."/>
            <person name="Ngo R."/>
            <person name="Nguyen L."/>
            <person name="Nguyen N."/>
            <person name="Okwuonu G."/>
            <person name="Ongeri F."/>
            <person name="Pham C."/>
            <person name="Simmons D."/>
            <person name="Wilczek-Boney K."/>
            <person name="Hale W."/>
            <person name="Jakkamsetti A."/>
            <person name="Pham P."/>
            <person name="Ruth R."/>
            <person name="San Lucas F."/>
            <person name="Warren J."/>
            <person name="Zhang J."/>
            <person name="Zhao Z."/>
            <person name="Zhou C."/>
            <person name="Zhu D."/>
            <person name="Lee S."/>
            <person name="Bess C."/>
            <person name="Blankenburg K."/>
            <person name="Forbes L."/>
            <person name="Fu Q."/>
            <person name="Gubbala S."/>
            <person name="Hirani K."/>
            <person name="Jayaseelan J.C."/>
            <person name="Lara F."/>
            <person name="Munidasa M."/>
            <person name="Palculict T."/>
            <person name="Patil S."/>
            <person name="Pu L.-L."/>
            <person name="Saada N."/>
            <person name="Tang L."/>
            <person name="Weissenberger G."/>
            <person name="Zhu Y."/>
            <person name="Hemphill L."/>
            <person name="Shang Y."/>
            <person name="Youmans B."/>
            <person name="Ayvaz T."/>
            <person name="Ross M."/>
            <person name="Santibanez J."/>
            <person name="Aqrawi P."/>
            <person name="Gross S."/>
            <person name="Joshi V."/>
            <person name="Fowler G."/>
            <person name="Nazareth L."/>
            <person name="Reid J."/>
            <person name="Worley K."/>
            <person name="Petrosino J."/>
            <person name="Highlander S."/>
            <person name="Gibbs R."/>
            <person name="Gibbs R."/>
        </authorList>
    </citation>
    <scope>NUCLEOTIDE SEQUENCE [LARGE SCALE GENOMIC DNA]</scope>
    <source>
        <strain evidence="2">ATCC 19194</strain>
    </source>
</reference>
<organism evidence="1 2">
    <name type="scientific">Acinetobacter haemolyticus ATCC 19194</name>
    <dbReference type="NCBI Taxonomy" id="707232"/>
    <lineage>
        <taxon>Bacteria</taxon>
        <taxon>Pseudomonadati</taxon>
        <taxon>Pseudomonadota</taxon>
        <taxon>Gammaproteobacteria</taxon>
        <taxon>Moraxellales</taxon>
        <taxon>Moraxellaceae</taxon>
        <taxon>Acinetobacter</taxon>
    </lineage>
</organism>
<dbReference type="HOGENOM" id="CLU_2630049_0_0_6"/>
<dbReference type="EMBL" id="ADMT01000073">
    <property type="protein sequence ID" value="EFF84166.1"/>
    <property type="molecule type" value="Genomic_DNA"/>
</dbReference>
<name>D4XKR4_ACIHA</name>